<comment type="caution">
    <text evidence="2">The sequence shown here is derived from an EMBL/GenBank/DDBJ whole genome shotgun (WGS) entry which is preliminary data.</text>
</comment>
<gene>
    <name evidence="2" type="ORF">CJ030_MR8G004037</name>
</gene>
<dbReference type="EMBL" id="RXIC02000026">
    <property type="protein sequence ID" value="KAB1204140.1"/>
    <property type="molecule type" value="Genomic_DNA"/>
</dbReference>
<evidence type="ECO:0000256" key="1">
    <source>
        <dbReference type="SAM" id="MobiDB-lite"/>
    </source>
</evidence>
<keyword evidence="3" id="KW-1185">Reference proteome</keyword>
<evidence type="ECO:0000313" key="3">
    <source>
        <dbReference type="Proteomes" id="UP000516437"/>
    </source>
</evidence>
<accession>A0A6A1UYI5</accession>
<organism evidence="2 3">
    <name type="scientific">Morella rubra</name>
    <name type="common">Chinese bayberry</name>
    <dbReference type="NCBI Taxonomy" id="262757"/>
    <lineage>
        <taxon>Eukaryota</taxon>
        <taxon>Viridiplantae</taxon>
        <taxon>Streptophyta</taxon>
        <taxon>Embryophyta</taxon>
        <taxon>Tracheophyta</taxon>
        <taxon>Spermatophyta</taxon>
        <taxon>Magnoliopsida</taxon>
        <taxon>eudicotyledons</taxon>
        <taxon>Gunneridae</taxon>
        <taxon>Pentapetalae</taxon>
        <taxon>rosids</taxon>
        <taxon>fabids</taxon>
        <taxon>Fagales</taxon>
        <taxon>Myricaceae</taxon>
        <taxon>Morella</taxon>
    </lineage>
</organism>
<dbReference type="AlphaFoldDB" id="A0A6A1UYI5"/>
<name>A0A6A1UYI5_9ROSI</name>
<feature type="region of interest" description="Disordered" evidence="1">
    <location>
        <begin position="77"/>
        <end position="109"/>
    </location>
</feature>
<reference evidence="2 3" key="1">
    <citation type="journal article" date="2019" name="Plant Biotechnol. J.">
        <title>The red bayberry genome and genetic basis of sex determination.</title>
        <authorList>
            <person name="Jia H.M."/>
            <person name="Jia H.J."/>
            <person name="Cai Q.L."/>
            <person name="Wang Y."/>
            <person name="Zhao H.B."/>
            <person name="Yang W.F."/>
            <person name="Wang G.Y."/>
            <person name="Li Y.H."/>
            <person name="Zhan D.L."/>
            <person name="Shen Y.T."/>
            <person name="Niu Q.F."/>
            <person name="Chang L."/>
            <person name="Qiu J."/>
            <person name="Zhao L."/>
            <person name="Xie H.B."/>
            <person name="Fu W.Y."/>
            <person name="Jin J."/>
            <person name="Li X.W."/>
            <person name="Jiao Y."/>
            <person name="Zhou C.C."/>
            <person name="Tu T."/>
            <person name="Chai C.Y."/>
            <person name="Gao J.L."/>
            <person name="Fan L.J."/>
            <person name="van de Weg E."/>
            <person name="Wang J.Y."/>
            <person name="Gao Z.S."/>
        </authorList>
    </citation>
    <scope>NUCLEOTIDE SEQUENCE [LARGE SCALE GENOMIC DNA]</scope>
    <source>
        <tissue evidence="2">Leaves</tissue>
    </source>
</reference>
<sequence length="109" mass="12509">MTKAFDFHEIDELERGQKRSHGCQRNRKDYCCDHPVSVDFRRKQSSQPDSLCTSPPPPPKIQNVILSIPLTKIGSKRNGVYGKMQKPFRSRNKSVPALQGSMHDIKESW</sequence>
<proteinExistence type="predicted"/>
<evidence type="ECO:0000313" key="2">
    <source>
        <dbReference type="EMBL" id="KAB1204140.1"/>
    </source>
</evidence>
<dbReference type="Proteomes" id="UP000516437">
    <property type="component" value="Chromosome 8"/>
</dbReference>
<protein>
    <submittedName>
        <fullName evidence="2">Uncharacterized protein</fullName>
    </submittedName>
</protein>